<dbReference type="SUPFAM" id="SSF53927">
    <property type="entry name" value="Cytidine deaminase-like"/>
    <property type="match status" value="1"/>
</dbReference>
<protein>
    <recommendedName>
        <fullName evidence="6">Riboflavin biosynthesis protein RibD</fullName>
        <ecNumber evidence="5">3.5.4.26</ecNumber>
    </recommendedName>
</protein>
<dbReference type="EMBL" id="BMZH01000003">
    <property type="protein sequence ID" value="GHA88753.1"/>
    <property type="molecule type" value="Genomic_DNA"/>
</dbReference>
<dbReference type="InterPro" id="IPR016193">
    <property type="entry name" value="Cytidine_deaminase-like"/>
</dbReference>
<sequence length="352" mass="37567">MPITIHLSCAVSIDGYLDDTSPNRAILSSPEDLDAVLALRAQMDMIVIGAETLRRDNPSLATRGVVHIAARKAAGRAPDPVKVVVTRTGDIPSDRAFFQTGTAEAIVLSQTPADVPGTLALFHGDPIDAIEALAQTRGASDVLIEGGAKMLTLAMTHARYLRLAVSSRELGNTGHARLFDDLEPFMSSLHVTGTETLGDTTVFHIDLLLSRAKPLMEQALRLSAQCPASSTAFAVGAIACTEKLTALATGYSRETGPNDHAEEAMLSKLNTAPHTVICTLEPCLTRASKPTGCAQRLIDAGVQRVIYAVAEDSTFTAQTGLRHLHAHEVELMHLTGYEDWFHTVNGPIYGPS</sequence>
<feature type="domain" description="CMP/dCMP-type deaminase" evidence="9">
    <location>
        <begin position="210"/>
        <end position="328"/>
    </location>
</feature>
<organism evidence="10 11">
    <name type="scientific">Algimonas arctica</name>
    <dbReference type="NCBI Taxonomy" id="1479486"/>
    <lineage>
        <taxon>Bacteria</taxon>
        <taxon>Pseudomonadati</taxon>
        <taxon>Pseudomonadota</taxon>
        <taxon>Alphaproteobacteria</taxon>
        <taxon>Maricaulales</taxon>
        <taxon>Robiginitomaculaceae</taxon>
        <taxon>Algimonas</taxon>
    </lineage>
</organism>
<dbReference type="Proteomes" id="UP000634004">
    <property type="component" value="Unassembled WGS sequence"/>
</dbReference>
<evidence type="ECO:0000256" key="8">
    <source>
        <dbReference type="ARBA" id="ARBA00023002"/>
    </source>
</evidence>
<dbReference type="SUPFAM" id="SSF53597">
    <property type="entry name" value="Dihydrofolate reductase-like"/>
    <property type="match status" value="1"/>
</dbReference>
<keyword evidence="7" id="KW-0521">NADP</keyword>
<evidence type="ECO:0000259" key="9">
    <source>
        <dbReference type="PROSITE" id="PS51747"/>
    </source>
</evidence>
<dbReference type="InterPro" id="IPR002125">
    <property type="entry name" value="CMP_dCMP_dom"/>
</dbReference>
<evidence type="ECO:0000313" key="10">
    <source>
        <dbReference type="EMBL" id="GHA88753.1"/>
    </source>
</evidence>
<dbReference type="InterPro" id="IPR002734">
    <property type="entry name" value="RibDG_C"/>
</dbReference>
<evidence type="ECO:0000256" key="4">
    <source>
        <dbReference type="ARBA" id="ARBA00007417"/>
    </source>
</evidence>
<keyword evidence="8" id="KW-0560">Oxidoreductase</keyword>
<dbReference type="PANTHER" id="PTHR38011">
    <property type="entry name" value="DIHYDROFOLATE REDUCTASE FAMILY PROTEIN (AFU_ORTHOLOGUE AFUA_8G06820)"/>
    <property type="match status" value="1"/>
</dbReference>
<dbReference type="GO" id="GO:0009231">
    <property type="term" value="P:riboflavin biosynthetic process"/>
    <property type="evidence" value="ECO:0007669"/>
    <property type="project" value="UniProtKB-UniPathway"/>
</dbReference>
<dbReference type="Gene3D" id="3.40.430.10">
    <property type="entry name" value="Dihydrofolate Reductase, subunit A"/>
    <property type="match status" value="1"/>
</dbReference>
<dbReference type="GO" id="GO:0008835">
    <property type="term" value="F:diaminohydroxyphosphoribosylaminopyrimidine deaminase activity"/>
    <property type="evidence" value="ECO:0007669"/>
    <property type="project" value="UniProtKB-EC"/>
</dbReference>
<comment type="similarity">
    <text evidence="3">In the N-terminal section; belongs to the cytidine and deoxycytidylate deaminase family.</text>
</comment>
<dbReference type="PANTHER" id="PTHR38011:SF7">
    <property type="entry name" value="2,5-DIAMINO-6-RIBOSYLAMINO-4(3H)-PYRIMIDINONE 5'-PHOSPHATE REDUCTASE"/>
    <property type="match status" value="1"/>
</dbReference>
<dbReference type="EC" id="3.5.4.26" evidence="5"/>
<evidence type="ECO:0000313" key="11">
    <source>
        <dbReference type="Proteomes" id="UP000634004"/>
    </source>
</evidence>
<comment type="pathway">
    <text evidence="2">Cofactor biosynthesis; riboflavin biosynthesis; 5-amino-6-(D-ribitylamino)uracil from GTP: step 2/4.</text>
</comment>
<dbReference type="RefSeq" id="WP_189496008.1">
    <property type="nucleotide sequence ID" value="NZ_BMZH01000003.1"/>
</dbReference>
<comment type="function">
    <text evidence="1">Converts 2,5-diamino-6-(ribosylamino)-4(3h)-pyrimidinone 5'-phosphate into 5-amino-6-(ribosylamino)-2,4(1h,3h)-pyrimidinedione 5'-phosphate.</text>
</comment>
<accession>A0A8J3G1S3</accession>
<dbReference type="UniPathway" id="UPA00275">
    <property type="reaction ID" value="UER00401"/>
</dbReference>
<evidence type="ECO:0000256" key="2">
    <source>
        <dbReference type="ARBA" id="ARBA00004882"/>
    </source>
</evidence>
<evidence type="ECO:0000256" key="1">
    <source>
        <dbReference type="ARBA" id="ARBA00002151"/>
    </source>
</evidence>
<dbReference type="InterPro" id="IPR024072">
    <property type="entry name" value="DHFR-like_dom_sf"/>
</dbReference>
<dbReference type="AlphaFoldDB" id="A0A8J3G1S3"/>
<name>A0A8J3G1S3_9PROT</name>
<evidence type="ECO:0000256" key="6">
    <source>
        <dbReference type="ARBA" id="ARBA00019930"/>
    </source>
</evidence>
<evidence type="ECO:0000256" key="7">
    <source>
        <dbReference type="ARBA" id="ARBA00022857"/>
    </source>
</evidence>
<dbReference type="GO" id="GO:0008703">
    <property type="term" value="F:5-amino-6-(5-phosphoribosylamino)uracil reductase activity"/>
    <property type="evidence" value="ECO:0007669"/>
    <property type="project" value="InterPro"/>
</dbReference>
<proteinExistence type="inferred from homology"/>
<evidence type="ECO:0000256" key="3">
    <source>
        <dbReference type="ARBA" id="ARBA00005259"/>
    </source>
</evidence>
<keyword evidence="11" id="KW-1185">Reference proteome</keyword>
<comment type="caution">
    <text evidence="10">The sequence shown here is derived from an EMBL/GenBank/DDBJ whole genome shotgun (WGS) entry which is preliminary data.</text>
</comment>
<dbReference type="Pfam" id="PF00383">
    <property type="entry name" value="dCMP_cyt_deam_1"/>
    <property type="match status" value="1"/>
</dbReference>
<evidence type="ECO:0000256" key="5">
    <source>
        <dbReference type="ARBA" id="ARBA00012766"/>
    </source>
</evidence>
<reference evidence="10" key="2">
    <citation type="submission" date="2020-09" db="EMBL/GenBank/DDBJ databases">
        <authorList>
            <person name="Sun Q."/>
            <person name="Kim S."/>
        </authorList>
    </citation>
    <scope>NUCLEOTIDE SEQUENCE</scope>
    <source>
        <strain evidence="10">KCTC 32513</strain>
    </source>
</reference>
<gene>
    <name evidence="10" type="ORF">GCM10009069_09710</name>
</gene>
<dbReference type="PROSITE" id="PS51747">
    <property type="entry name" value="CYT_DCMP_DEAMINASES_2"/>
    <property type="match status" value="1"/>
</dbReference>
<reference evidence="10" key="1">
    <citation type="journal article" date="2014" name="Int. J. Syst. Evol. Microbiol.">
        <title>Complete genome sequence of Corynebacterium casei LMG S-19264T (=DSM 44701T), isolated from a smear-ripened cheese.</title>
        <authorList>
            <consortium name="US DOE Joint Genome Institute (JGI-PGF)"/>
            <person name="Walter F."/>
            <person name="Albersmeier A."/>
            <person name="Kalinowski J."/>
            <person name="Ruckert C."/>
        </authorList>
    </citation>
    <scope>NUCLEOTIDE SEQUENCE</scope>
    <source>
        <strain evidence="10">KCTC 32513</strain>
    </source>
</reference>
<dbReference type="Pfam" id="PF01872">
    <property type="entry name" value="RibD_C"/>
    <property type="match status" value="1"/>
</dbReference>
<comment type="similarity">
    <text evidence="4">In the C-terminal section; belongs to the HTP reductase family.</text>
</comment>
<dbReference type="InterPro" id="IPR050765">
    <property type="entry name" value="Riboflavin_Biosynth_HTPR"/>
</dbReference>
<dbReference type="Gene3D" id="3.40.140.10">
    <property type="entry name" value="Cytidine Deaminase, domain 2"/>
    <property type="match status" value="1"/>
</dbReference>